<dbReference type="EMBL" id="MFLS01000012">
    <property type="protein sequence ID" value="OGG72242.1"/>
    <property type="molecule type" value="Genomic_DNA"/>
</dbReference>
<sequence length="214" mass="23836">MKIVTRATAIKNLKKYIGKDLAELASQFGINPYLNGKQNKGWKGLVLERLAGLQTNVSKAPNGLTYELKSVAFHKIGRVLVPKETMAITMINPTELKAHSFFESHVWAKLKTIVFCAVQWDGKNAKDSKILRVASLDFAEDDELIKEIKADYDFIRAKLIKDGSGALTGKDGKWIQARTKGIGGVNPRTGERRPITRAFYARTSLVKKIFEIAS</sequence>
<dbReference type="InterPro" id="IPR011337">
    <property type="entry name" value="DNA_rep_MutH/RE_typeII_Sau3AI"/>
</dbReference>
<keyword evidence="2" id="KW-0255">Endonuclease</keyword>
<dbReference type="SMART" id="SM00927">
    <property type="entry name" value="MutH"/>
    <property type="match status" value="1"/>
</dbReference>
<dbReference type="GO" id="GO:0004519">
    <property type="term" value="F:endonuclease activity"/>
    <property type="evidence" value="ECO:0007669"/>
    <property type="project" value="UniProtKB-KW"/>
</dbReference>
<dbReference type="AlphaFoldDB" id="A0A1F6EG51"/>
<reference evidence="5 6" key="1">
    <citation type="journal article" date="2016" name="Nat. Commun.">
        <title>Thousands of microbial genomes shed light on interconnected biogeochemical processes in an aquifer system.</title>
        <authorList>
            <person name="Anantharaman K."/>
            <person name="Brown C.T."/>
            <person name="Hug L.A."/>
            <person name="Sharon I."/>
            <person name="Castelle C.J."/>
            <person name="Probst A.J."/>
            <person name="Thomas B.C."/>
            <person name="Singh A."/>
            <person name="Wilkins M.J."/>
            <person name="Karaoz U."/>
            <person name="Brodie E.L."/>
            <person name="Williams K.H."/>
            <person name="Hubbard S.S."/>
            <person name="Banfield J.F."/>
        </authorList>
    </citation>
    <scope>NUCLEOTIDE SEQUENCE [LARGE SCALE GENOMIC DNA]</scope>
</reference>
<dbReference type="Proteomes" id="UP000178392">
    <property type="component" value="Unassembled WGS sequence"/>
</dbReference>
<keyword evidence="1" id="KW-0540">Nuclease</keyword>
<dbReference type="GO" id="GO:0003677">
    <property type="term" value="F:DNA binding"/>
    <property type="evidence" value="ECO:0007669"/>
    <property type="project" value="InterPro"/>
</dbReference>
<evidence type="ECO:0000313" key="6">
    <source>
        <dbReference type="Proteomes" id="UP000178392"/>
    </source>
</evidence>
<dbReference type="Gene3D" id="3.40.600.10">
    <property type="entry name" value="DNA mismatch repair MutH/Restriction endonuclease, type II"/>
    <property type="match status" value="1"/>
</dbReference>
<proteinExistence type="predicted"/>
<dbReference type="SUPFAM" id="SSF52980">
    <property type="entry name" value="Restriction endonuclease-like"/>
    <property type="match status" value="1"/>
</dbReference>
<comment type="caution">
    <text evidence="5">The sequence shown here is derived from an EMBL/GenBank/DDBJ whole genome shotgun (WGS) entry which is preliminary data.</text>
</comment>
<protein>
    <recommendedName>
        <fullName evidence="4">DNA mismatch repair MutH/Type II restriction enzyme Sau3AI domain-containing protein</fullName>
    </recommendedName>
</protein>
<accession>A0A1F6EG51</accession>
<feature type="domain" description="DNA mismatch repair MutH/Type II restriction enzyme Sau3AI" evidence="4">
    <location>
        <begin position="55"/>
        <end position="151"/>
    </location>
</feature>
<name>A0A1F6EG51_9BACT</name>
<dbReference type="GO" id="GO:0016787">
    <property type="term" value="F:hydrolase activity"/>
    <property type="evidence" value="ECO:0007669"/>
    <property type="project" value="UniProtKB-KW"/>
</dbReference>
<evidence type="ECO:0000313" key="5">
    <source>
        <dbReference type="EMBL" id="OGG72242.1"/>
    </source>
</evidence>
<dbReference type="InterPro" id="IPR011335">
    <property type="entry name" value="Restrct_endonuc-II-like"/>
</dbReference>
<evidence type="ECO:0000259" key="4">
    <source>
        <dbReference type="SMART" id="SM00927"/>
    </source>
</evidence>
<evidence type="ECO:0000256" key="1">
    <source>
        <dbReference type="ARBA" id="ARBA00022722"/>
    </source>
</evidence>
<organism evidence="5 6">
    <name type="scientific">Candidatus Kaiserbacteria bacterium RIFCSPHIGHO2_12_FULL_56_13</name>
    <dbReference type="NCBI Taxonomy" id="1798505"/>
    <lineage>
        <taxon>Bacteria</taxon>
        <taxon>Candidatus Kaiseribacteriota</taxon>
    </lineage>
</organism>
<keyword evidence="3" id="KW-0378">Hydrolase</keyword>
<evidence type="ECO:0000256" key="2">
    <source>
        <dbReference type="ARBA" id="ARBA00022759"/>
    </source>
</evidence>
<evidence type="ECO:0000256" key="3">
    <source>
        <dbReference type="ARBA" id="ARBA00022801"/>
    </source>
</evidence>
<dbReference type="Pfam" id="PF02976">
    <property type="entry name" value="MutH"/>
    <property type="match status" value="1"/>
</dbReference>
<gene>
    <name evidence="5" type="ORF">A3E65_02000</name>
</gene>
<dbReference type="InterPro" id="IPR037057">
    <property type="entry name" value="DNA_rep_MutH/T2_RE_sf"/>
</dbReference>